<dbReference type="CDD" id="cd02022">
    <property type="entry name" value="DPCK"/>
    <property type="match status" value="1"/>
</dbReference>
<gene>
    <name evidence="5 7" type="primary">coaE</name>
    <name evidence="7" type="ORF">K3721_17650</name>
</gene>
<dbReference type="NCBIfam" id="TIGR00152">
    <property type="entry name" value="dephospho-CoA kinase"/>
    <property type="match status" value="1"/>
</dbReference>
<evidence type="ECO:0000256" key="5">
    <source>
        <dbReference type="HAMAP-Rule" id="MF_00376"/>
    </source>
</evidence>
<comment type="function">
    <text evidence="5">Catalyzes the phosphorylation of the 3'-hydroxyl group of dephosphocoenzyme A to form coenzyme A.</text>
</comment>
<dbReference type="InterPro" id="IPR027417">
    <property type="entry name" value="P-loop_NTPase"/>
</dbReference>
<accession>A0A9Q9LWK2</accession>
<evidence type="ECO:0000313" key="7">
    <source>
        <dbReference type="EMBL" id="UWQ53780.1"/>
    </source>
</evidence>
<dbReference type="EC" id="2.7.1.24" evidence="5 6"/>
<keyword evidence="3 5" id="KW-0067">ATP-binding</keyword>
<comment type="subcellular location">
    <subcellularLocation>
        <location evidence="5">Cytoplasm</location>
    </subcellularLocation>
</comment>
<keyword evidence="5 7" id="KW-0418">Kinase</keyword>
<evidence type="ECO:0000256" key="6">
    <source>
        <dbReference type="NCBIfam" id="TIGR00152"/>
    </source>
</evidence>
<organism evidence="7 8">
    <name type="scientific">Leisingera caerulea</name>
    <name type="common">Phaeobacter caeruleus</name>
    <dbReference type="NCBI Taxonomy" id="506591"/>
    <lineage>
        <taxon>Bacteria</taxon>
        <taxon>Pseudomonadati</taxon>
        <taxon>Pseudomonadota</taxon>
        <taxon>Alphaproteobacteria</taxon>
        <taxon>Rhodobacterales</taxon>
        <taxon>Roseobacteraceae</taxon>
        <taxon>Leisingera</taxon>
    </lineage>
</organism>
<keyword evidence="5 7" id="KW-0808">Transferase</keyword>
<dbReference type="PROSITE" id="PS51219">
    <property type="entry name" value="DPCK"/>
    <property type="match status" value="1"/>
</dbReference>
<dbReference type="Gene3D" id="3.40.50.300">
    <property type="entry name" value="P-loop containing nucleotide triphosphate hydrolases"/>
    <property type="match status" value="1"/>
</dbReference>
<comment type="pathway">
    <text evidence="5">Cofactor biosynthesis; coenzyme A biosynthesis; CoA from (R)-pantothenate: step 5/5.</text>
</comment>
<evidence type="ECO:0000313" key="8">
    <source>
        <dbReference type="Proteomes" id="UP001058713"/>
    </source>
</evidence>
<dbReference type="GO" id="GO:0005737">
    <property type="term" value="C:cytoplasm"/>
    <property type="evidence" value="ECO:0007669"/>
    <property type="project" value="UniProtKB-SubCell"/>
</dbReference>
<feature type="binding site" evidence="5">
    <location>
        <begin position="12"/>
        <end position="17"/>
    </location>
    <ligand>
        <name>ATP</name>
        <dbReference type="ChEBI" id="CHEBI:30616"/>
    </ligand>
</feature>
<evidence type="ECO:0000256" key="1">
    <source>
        <dbReference type="ARBA" id="ARBA00009018"/>
    </source>
</evidence>
<dbReference type="GO" id="GO:0015937">
    <property type="term" value="P:coenzyme A biosynthetic process"/>
    <property type="evidence" value="ECO:0007669"/>
    <property type="project" value="UniProtKB-UniRule"/>
</dbReference>
<dbReference type="SUPFAM" id="SSF52540">
    <property type="entry name" value="P-loop containing nucleoside triphosphate hydrolases"/>
    <property type="match status" value="1"/>
</dbReference>
<dbReference type="KEGG" id="lcae:K3721_17650"/>
<name>A0A9Q9LWK2_LEICA</name>
<protein>
    <recommendedName>
        <fullName evidence="5 6">Dephospho-CoA kinase</fullName>
        <ecNumber evidence="5 6">2.7.1.24</ecNumber>
    </recommendedName>
    <alternativeName>
        <fullName evidence="5">Dephosphocoenzyme A kinase</fullName>
    </alternativeName>
</protein>
<dbReference type="EMBL" id="CP081070">
    <property type="protein sequence ID" value="UWQ53780.1"/>
    <property type="molecule type" value="Genomic_DNA"/>
</dbReference>
<dbReference type="GO" id="GO:0004140">
    <property type="term" value="F:dephospho-CoA kinase activity"/>
    <property type="evidence" value="ECO:0007669"/>
    <property type="project" value="UniProtKB-UniRule"/>
</dbReference>
<keyword evidence="2 5" id="KW-0547">Nucleotide-binding</keyword>
<dbReference type="HAMAP" id="MF_00376">
    <property type="entry name" value="Dephospho_CoA_kinase"/>
    <property type="match status" value="1"/>
</dbReference>
<dbReference type="Pfam" id="PF01121">
    <property type="entry name" value="CoaE"/>
    <property type="match status" value="1"/>
</dbReference>
<comment type="catalytic activity">
    <reaction evidence="5">
        <text>3'-dephospho-CoA + ATP = ADP + CoA + H(+)</text>
        <dbReference type="Rhea" id="RHEA:18245"/>
        <dbReference type="ChEBI" id="CHEBI:15378"/>
        <dbReference type="ChEBI" id="CHEBI:30616"/>
        <dbReference type="ChEBI" id="CHEBI:57287"/>
        <dbReference type="ChEBI" id="CHEBI:57328"/>
        <dbReference type="ChEBI" id="CHEBI:456216"/>
        <dbReference type="EC" id="2.7.1.24"/>
    </reaction>
</comment>
<dbReference type="RefSeq" id="WP_259971297.1">
    <property type="nucleotide sequence ID" value="NZ_CP081070.1"/>
</dbReference>
<comment type="similarity">
    <text evidence="1 5">Belongs to the CoaE family.</text>
</comment>
<proteinExistence type="inferred from homology"/>
<evidence type="ECO:0000256" key="4">
    <source>
        <dbReference type="ARBA" id="ARBA00022993"/>
    </source>
</evidence>
<dbReference type="GO" id="GO:0005524">
    <property type="term" value="F:ATP binding"/>
    <property type="evidence" value="ECO:0007669"/>
    <property type="project" value="UniProtKB-UniRule"/>
</dbReference>
<dbReference type="AlphaFoldDB" id="A0A9Q9LWK2"/>
<keyword evidence="5" id="KW-0963">Cytoplasm</keyword>
<keyword evidence="4 5" id="KW-0173">Coenzyme A biosynthesis</keyword>
<dbReference type="PANTHER" id="PTHR10695:SF46">
    <property type="entry name" value="BIFUNCTIONAL COENZYME A SYNTHASE-RELATED"/>
    <property type="match status" value="1"/>
</dbReference>
<sequence>MSFCLGLTGSIGMGKSTTAQLFADQGCAVWDADAAVHRLYGKGGAAVGPMQAAFPGAVENGEVSRAALKLIIGKDPAALKRIEAIVHPLVAQDRAAFRDKAQSDILVFDIPLLFETGGNAEMDAVACVTVDAQTQQERVLARGTMTVEQFRHILQKQMPIEEKMARADYVIETDTLEHAEAQVAEILADIRSKLSHA</sequence>
<dbReference type="Proteomes" id="UP001058713">
    <property type="component" value="Chromosome"/>
</dbReference>
<evidence type="ECO:0000256" key="2">
    <source>
        <dbReference type="ARBA" id="ARBA00022741"/>
    </source>
</evidence>
<evidence type="ECO:0000256" key="3">
    <source>
        <dbReference type="ARBA" id="ARBA00022840"/>
    </source>
</evidence>
<reference evidence="7" key="1">
    <citation type="submission" date="2021-08" db="EMBL/GenBank/DDBJ databases">
        <authorList>
            <person name="Nwanade C."/>
            <person name="Wang M."/>
            <person name="Masoudi A."/>
            <person name="Yu Z."/>
            <person name="Liu J."/>
        </authorList>
    </citation>
    <scope>NUCLEOTIDE SEQUENCE</scope>
    <source>
        <strain evidence="7">S122</strain>
    </source>
</reference>
<dbReference type="InterPro" id="IPR001977">
    <property type="entry name" value="Depp_CoAkinase"/>
</dbReference>
<dbReference type="PANTHER" id="PTHR10695">
    <property type="entry name" value="DEPHOSPHO-COA KINASE-RELATED"/>
    <property type="match status" value="1"/>
</dbReference>